<feature type="transmembrane region" description="Helical" evidence="5">
    <location>
        <begin position="264"/>
        <end position="281"/>
    </location>
</feature>
<protein>
    <recommendedName>
        <fullName evidence="6">O-antigen ligase-related domain-containing protein</fullName>
    </recommendedName>
</protein>
<dbReference type="AlphaFoldDB" id="A0ABC8CUX0"/>
<feature type="transmembrane region" description="Helical" evidence="5">
    <location>
        <begin position="165"/>
        <end position="186"/>
    </location>
</feature>
<evidence type="ECO:0000256" key="4">
    <source>
        <dbReference type="ARBA" id="ARBA00023136"/>
    </source>
</evidence>
<feature type="transmembrane region" description="Helical" evidence="5">
    <location>
        <begin position="301"/>
        <end position="321"/>
    </location>
</feature>
<organism evidence="7 8">
    <name type="scientific">Clostridium botulinum</name>
    <dbReference type="NCBI Taxonomy" id="1491"/>
    <lineage>
        <taxon>Bacteria</taxon>
        <taxon>Bacillati</taxon>
        <taxon>Bacillota</taxon>
        <taxon>Clostridia</taxon>
        <taxon>Eubacteriales</taxon>
        <taxon>Clostridiaceae</taxon>
        <taxon>Clostridium</taxon>
    </lineage>
</organism>
<evidence type="ECO:0000313" key="7">
    <source>
        <dbReference type="EMBL" id="AVQ39008.1"/>
    </source>
</evidence>
<sequence>MDLMQAIFKYRNIMVFIFSIMMILGGMFVTHNSILIECFYLIYSILIYIHFSGNTKRYVYFLVLLYAITTSGNSKYVYAFIFLYLLLLVKELFENKFTLNDFQYNKNLKYSIFFFVFLVYMILSIFIAKDKNLAIGYLGRYLIVLSIFIIMLIENINIDKIKETLEFLLYIYIGILGLGTIELFGIKYGLRNIFMDKNINYDFVQRIPEVFYYNPNNYSVVLNLGIAAIFISLLFSSDKKRNRFYSFLIFISEIQIIFAQSRIAWIALFLTFIFVLGFGIFNKKEDINVRKIYIRKSSKAIILSILLFFSLSVVPSMKPYYGKIADSVIIKNSQNFLLKHINNKGSNYEIKDVPKIQIGEKGSENERITLMYNVVNGVIVEKNYLGFGVGNIGLYIKEKANTYGICNVHSFWFEFLGDFGIPMFIYLIIIYCTMMWDNFKLYKIHSVANKKYFFMFLVIDFILVFSAFAPSTVLMFSPFWITLGMSFSLVSNKLNYKNL</sequence>
<dbReference type="InterPro" id="IPR007016">
    <property type="entry name" value="O-antigen_ligase-rel_domated"/>
</dbReference>
<keyword evidence="4 5" id="KW-0472">Membrane</keyword>
<feature type="transmembrane region" description="Helical" evidence="5">
    <location>
        <begin position="34"/>
        <end position="52"/>
    </location>
</feature>
<feature type="transmembrane region" description="Helical" evidence="5">
    <location>
        <begin position="134"/>
        <end position="153"/>
    </location>
</feature>
<gene>
    <name evidence="7" type="ORF">C7M56_10035</name>
</gene>
<feature type="transmembrane region" description="Helical" evidence="5">
    <location>
        <begin position="58"/>
        <end position="89"/>
    </location>
</feature>
<dbReference type="Proteomes" id="UP000240615">
    <property type="component" value="Chromosome"/>
</dbReference>
<dbReference type="InterPro" id="IPR051533">
    <property type="entry name" value="WaaL-like"/>
</dbReference>
<feature type="transmembrane region" description="Helical" evidence="5">
    <location>
        <begin position="12"/>
        <end position="29"/>
    </location>
</feature>
<dbReference type="Pfam" id="PF04932">
    <property type="entry name" value="Wzy_C"/>
    <property type="match status" value="1"/>
</dbReference>
<proteinExistence type="predicted"/>
<accession>A0ABC8CUX0</accession>
<reference evidence="7 8" key="1">
    <citation type="submission" date="2018-01" db="EMBL/GenBank/DDBJ databases">
        <title>Genetic Diversity of Clostridium botulinum in seafood.</title>
        <authorList>
            <person name="Athira V."/>
            <person name="Arun Jyothi P.V."/>
            <person name="Lalitha K.V."/>
            <person name="Joseph T.C."/>
        </authorList>
    </citation>
    <scope>NUCLEOTIDE SEQUENCE [LARGE SCALE GENOMIC DNA]</scope>
    <source>
        <strain evidence="7 8">Mfbjulcb8</strain>
    </source>
</reference>
<feature type="transmembrane region" description="Helical" evidence="5">
    <location>
        <begin position="419"/>
        <end position="439"/>
    </location>
</feature>
<evidence type="ECO:0000256" key="5">
    <source>
        <dbReference type="SAM" id="Phobius"/>
    </source>
</evidence>
<keyword evidence="2 5" id="KW-0812">Transmembrane</keyword>
<feature type="transmembrane region" description="Helical" evidence="5">
    <location>
        <begin position="451"/>
        <end position="469"/>
    </location>
</feature>
<dbReference type="EMBL" id="CP027777">
    <property type="protein sequence ID" value="AVQ39008.1"/>
    <property type="molecule type" value="Genomic_DNA"/>
</dbReference>
<dbReference type="PANTHER" id="PTHR37422:SF17">
    <property type="entry name" value="O-ANTIGEN LIGASE"/>
    <property type="match status" value="1"/>
</dbReference>
<evidence type="ECO:0000313" key="8">
    <source>
        <dbReference type="Proteomes" id="UP000240615"/>
    </source>
</evidence>
<feature type="transmembrane region" description="Helical" evidence="5">
    <location>
        <begin position="218"/>
        <end position="235"/>
    </location>
</feature>
<dbReference type="PANTHER" id="PTHR37422">
    <property type="entry name" value="TEICHURONIC ACID BIOSYNTHESIS PROTEIN TUAE"/>
    <property type="match status" value="1"/>
</dbReference>
<evidence type="ECO:0000259" key="6">
    <source>
        <dbReference type="Pfam" id="PF04932"/>
    </source>
</evidence>
<evidence type="ECO:0000256" key="1">
    <source>
        <dbReference type="ARBA" id="ARBA00004141"/>
    </source>
</evidence>
<evidence type="ECO:0000256" key="3">
    <source>
        <dbReference type="ARBA" id="ARBA00022989"/>
    </source>
</evidence>
<keyword evidence="3 5" id="KW-1133">Transmembrane helix</keyword>
<name>A0ABC8CUX0_CLOBO</name>
<feature type="transmembrane region" description="Helical" evidence="5">
    <location>
        <begin position="110"/>
        <end position="128"/>
    </location>
</feature>
<comment type="subcellular location">
    <subcellularLocation>
        <location evidence="1">Membrane</location>
        <topology evidence="1">Multi-pass membrane protein</topology>
    </subcellularLocation>
</comment>
<dbReference type="GO" id="GO:0016020">
    <property type="term" value="C:membrane"/>
    <property type="evidence" value="ECO:0007669"/>
    <property type="project" value="UniProtKB-SubCell"/>
</dbReference>
<feature type="domain" description="O-antigen ligase-related" evidence="6">
    <location>
        <begin position="249"/>
        <end position="427"/>
    </location>
</feature>
<evidence type="ECO:0000256" key="2">
    <source>
        <dbReference type="ARBA" id="ARBA00022692"/>
    </source>
</evidence>